<gene>
    <name evidence="2" type="ORF">BS47DRAFT_656734</name>
</gene>
<feature type="region of interest" description="Disordered" evidence="1">
    <location>
        <begin position="42"/>
        <end position="135"/>
    </location>
</feature>
<feature type="compositionally biased region" description="Acidic residues" evidence="1">
    <location>
        <begin position="82"/>
        <end position="97"/>
    </location>
</feature>
<proteinExistence type="predicted"/>
<name>A0A9P6DZ24_9AGAM</name>
<comment type="caution">
    <text evidence="2">The sequence shown here is derived from an EMBL/GenBank/DDBJ whole genome shotgun (WGS) entry which is preliminary data.</text>
</comment>
<evidence type="ECO:0000313" key="2">
    <source>
        <dbReference type="EMBL" id="KAF9516579.1"/>
    </source>
</evidence>
<accession>A0A9P6DZ24</accession>
<dbReference type="EMBL" id="MU128938">
    <property type="protein sequence ID" value="KAF9516579.1"/>
    <property type="molecule type" value="Genomic_DNA"/>
</dbReference>
<protein>
    <submittedName>
        <fullName evidence="2">Uncharacterized protein</fullName>
    </submittedName>
</protein>
<keyword evidence="3" id="KW-1185">Reference proteome</keyword>
<evidence type="ECO:0000313" key="3">
    <source>
        <dbReference type="Proteomes" id="UP000886523"/>
    </source>
</evidence>
<sequence length="173" mass="18558">MDMTGVHGTSSSVPGATTSPDPQSLFVETSHFDDLALISSFAESPKLVPRAPLPNRNDEGQSKVMPRTQQEPGPEASLLPILDEDAATTNSEEEVEEVLSPVRRSTRTAKYPDASDSDSGSDSDSSSSSSGPMTRAKHMELKRVLMVSLLVFQTVGQEAHLTSMRTNTLALLL</sequence>
<feature type="compositionally biased region" description="Low complexity" evidence="1">
    <location>
        <begin position="122"/>
        <end position="131"/>
    </location>
</feature>
<dbReference type="Proteomes" id="UP000886523">
    <property type="component" value="Unassembled WGS sequence"/>
</dbReference>
<organism evidence="2 3">
    <name type="scientific">Hydnum rufescens UP504</name>
    <dbReference type="NCBI Taxonomy" id="1448309"/>
    <lineage>
        <taxon>Eukaryota</taxon>
        <taxon>Fungi</taxon>
        <taxon>Dikarya</taxon>
        <taxon>Basidiomycota</taxon>
        <taxon>Agaricomycotina</taxon>
        <taxon>Agaricomycetes</taxon>
        <taxon>Cantharellales</taxon>
        <taxon>Hydnaceae</taxon>
        <taxon>Hydnum</taxon>
    </lineage>
</organism>
<evidence type="ECO:0000256" key="1">
    <source>
        <dbReference type="SAM" id="MobiDB-lite"/>
    </source>
</evidence>
<feature type="region of interest" description="Disordered" evidence="1">
    <location>
        <begin position="1"/>
        <end position="26"/>
    </location>
</feature>
<reference evidence="2" key="1">
    <citation type="journal article" date="2020" name="Nat. Commun.">
        <title>Large-scale genome sequencing of mycorrhizal fungi provides insights into the early evolution of symbiotic traits.</title>
        <authorList>
            <person name="Miyauchi S."/>
            <person name="Kiss E."/>
            <person name="Kuo A."/>
            <person name="Drula E."/>
            <person name="Kohler A."/>
            <person name="Sanchez-Garcia M."/>
            <person name="Morin E."/>
            <person name="Andreopoulos B."/>
            <person name="Barry K.W."/>
            <person name="Bonito G."/>
            <person name="Buee M."/>
            <person name="Carver A."/>
            <person name="Chen C."/>
            <person name="Cichocki N."/>
            <person name="Clum A."/>
            <person name="Culley D."/>
            <person name="Crous P.W."/>
            <person name="Fauchery L."/>
            <person name="Girlanda M."/>
            <person name="Hayes R.D."/>
            <person name="Keri Z."/>
            <person name="LaButti K."/>
            <person name="Lipzen A."/>
            <person name="Lombard V."/>
            <person name="Magnuson J."/>
            <person name="Maillard F."/>
            <person name="Murat C."/>
            <person name="Nolan M."/>
            <person name="Ohm R.A."/>
            <person name="Pangilinan J."/>
            <person name="Pereira M.F."/>
            <person name="Perotto S."/>
            <person name="Peter M."/>
            <person name="Pfister S."/>
            <person name="Riley R."/>
            <person name="Sitrit Y."/>
            <person name="Stielow J.B."/>
            <person name="Szollosi G."/>
            <person name="Zifcakova L."/>
            <person name="Stursova M."/>
            <person name="Spatafora J.W."/>
            <person name="Tedersoo L."/>
            <person name="Vaario L.M."/>
            <person name="Yamada A."/>
            <person name="Yan M."/>
            <person name="Wang P."/>
            <person name="Xu J."/>
            <person name="Bruns T."/>
            <person name="Baldrian P."/>
            <person name="Vilgalys R."/>
            <person name="Dunand C."/>
            <person name="Henrissat B."/>
            <person name="Grigoriev I.V."/>
            <person name="Hibbett D."/>
            <person name="Nagy L.G."/>
            <person name="Martin F.M."/>
        </authorList>
    </citation>
    <scope>NUCLEOTIDE SEQUENCE</scope>
    <source>
        <strain evidence="2">UP504</strain>
    </source>
</reference>
<feature type="compositionally biased region" description="Polar residues" evidence="1">
    <location>
        <begin position="7"/>
        <end position="22"/>
    </location>
</feature>
<dbReference type="AlphaFoldDB" id="A0A9P6DZ24"/>